<sequence length="68" mass="7523">MALFLTIRIDCARRLSRADRQADVVISSGGVSVGEADYTKEILEELGRNRLLEAGHQAGQTFCLRKTD</sequence>
<feature type="domain" description="MoaB/Mog" evidence="1">
    <location>
        <begin position="14"/>
        <end position="53"/>
    </location>
</feature>
<dbReference type="EC" id="2.10.1.1" evidence="2"/>
<dbReference type="AlphaFoldDB" id="A0A485AUK4"/>
<dbReference type="InterPro" id="IPR036425">
    <property type="entry name" value="MoaB/Mog-like_dom_sf"/>
</dbReference>
<dbReference type="Pfam" id="PF00994">
    <property type="entry name" value="MoCF_biosynth"/>
    <property type="match status" value="1"/>
</dbReference>
<dbReference type="GO" id="GO:0061599">
    <property type="term" value="F:molybdopterin molybdotransferase activity"/>
    <property type="evidence" value="ECO:0007669"/>
    <property type="project" value="UniProtKB-EC"/>
</dbReference>
<proteinExistence type="predicted"/>
<dbReference type="Proteomes" id="UP000345637">
    <property type="component" value="Unassembled WGS sequence"/>
</dbReference>
<protein>
    <submittedName>
        <fullName evidence="2">Molybdopterin molybdenumtransferase</fullName>
        <ecNumber evidence="2">2.10.1.1</ecNumber>
    </submittedName>
</protein>
<dbReference type="InterPro" id="IPR001453">
    <property type="entry name" value="MoaB/Mog_dom"/>
</dbReference>
<dbReference type="EMBL" id="CAADJE010000022">
    <property type="protein sequence ID" value="VFS64684.1"/>
    <property type="molecule type" value="Genomic_DNA"/>
</dbReference>
<keyword evidence="2" id="KW-0808">Transferase</keyword>
<dbReference type="Gene3D" id="3.40.980.10">
    <property type="entry name" value="MoaB/Mog-like domain"/>
    <property type="match status" value="1"/>
</dbReference>
<evidence type="ECO:0000259" key="1">
    <source>
        <dbReference type="Pfam" id="PF00994"/>
    </source>
</evidence>
<reference evidence="2 3" key="1">
    <citation type="submission" date="2019-03" db="EMBL/GenBank/DDBJ databases">
        <authorList>
            <consortium name="Pathogen Informatics"/>
        </authorList>
    </citation>
    <scope>NUCLEOTIDE SEQUENCE [LARGE SCALE GENOMIC DNA]</scope>
    <source>
        <strain evidence="2 3">NCTC12998</strain>
    </source>
</reference>
<evidence type="ECO:0000313" key="3">
    <source>
        <dbReference type="Proteomes" id="UP000345637"/>
    </source>
</evidence>
<evidence type="ECO:0000313" key="2">
    <source>
        <dbReference type="EMBL" id="VFS64684.1"/>
    </source>
</evidence>
<gene>
    <name evidence="2" type="primary">moeA_1</name>
    <name evidence="2" type="ORF">NCTC12998_02681</name>
</gene>
<accession>A0A485AUK4</accession>
<name>A0A485AUK4_RAOPL</name>
<organism evidence="2 3">
    <name type="scientific">Raoultella planticola</name>
    <name type="common">Klebsiella planticola</name>
    <dbReference type="NCBI Taxonomy" id="575"/>
    <lineage>
        <taxon>Bacteria</taxon>
        <taxon>Pseudomonadati</taxon>
        <taxon>Pseudomonadota</taxon>
        <taxon>Gammaproteobacteria</taxon>
        <taxon>Enterobacterales</taxon>
        <taxon>Enterobacteriaceae</taxon>
        <taxon>Klebsiella/Raoultella group</taxon>
        <taxon>Raoultella</taxon>
    </lineage>
</organism>
<dbReference type="SUPFAM" id="SSF53218">
    <property type="entry name" value="Molybdenum cofactor biosynthesis proteins"/>
    <property type="match status" value="1"/>
</dbReference>